<dbReference type="PRINTS" id="PR00037">
    <property type="entry name" value="HTHLACR"/>
</dbReference>
<evidence type="ECO:0000256" key="1">
    <source>
        <dbReference type="ARBA" id="ARBA00023015"/>
    </source>
</evidence>
<dbReference type="GO" id="GO:0003700">
    <property type="term" value="F:DNA-binding transcription factor activity"/>
    <property type="evidence" value="ECO:0007669"/>
    <property type="project" value="InterPro"/>
</dbReference>
<dbReference type="InterPro" id="IPR037171">
    <property type="entry name" value="NagB/RpiA_transferase-like"/>
</dbReference>
<feature type="domain" description="HTH deoR-type" evidence="4">
    <location>
        <begin position="3"/>
        <end position="58"/>
    </location>
</feature>
<dbReference type="EMBL" id="DVMU01000123">
    <property type="protein sequence ID" value="HIU34006.1"/>
    <property type="molecule type" value="Genomic_DNA"/>
</dbReference>
<dbReference type="PROSITE" id="PS51000">
    <property type="entry name" value="HTH_DEOR_2"/>
    <property type="match status" value="1"/>
</dbReference>
<evidence type="ECO:0000259" key="4">
    <source>
        <dbReference type="PROSITE" id="PS51000"/>
    </source>
</evidence>
<sequence>MIASARVMYILNRLNECGVIDYKSIALELGVSEATARRDFEKLEHQGKLKRVQGGAMRSEGFGEGVSNAELTMRYKRNLNSHEKRKIAQRAAELVRDGECVFLDVGTSISPLAEILMHRPVQLITYSNLAVQKFLPGVAAEVFVIGGRYHISDGMFVGPFAEKMLKCFHFQHAFIGCSGVHLESNTVFTTEMECMRMKQLGMEAAERAHLLLDQTKLKKTGLFRVSGLESFETVFIDAIEDAEVMPKNFVMV</sequence>
<keyword evidence="2" id="KW-0238">DNA-binding</keyword>
<dbReference type="PANTHER" id="PTHR30363">
    <property type="entry name" value="HTH-TYPE TRANSCRIPTIONAL REGULATOR SRLR-RELATED"/>
    <property type="match status" value="1"/>
</dbReference>
<name>A0A9D1ICA2_9FIRM</name>
<organism evidence="5 6">
    <name type="scientific">Candidatus Pullichristensenella excrementigallinarum</name>
    <dbReference type="NCBI Taxonomy" id="2840907"/>
    <lineage>
        <taxon>Bacteria</taxon>
        <taxon>Bacillati</taxon>
        <taxon>Bacillota</taxon>
        <taxon>Clostridia</taxon>
        <taxon>Candidatus Pullichristensenella</taxon>
    </lineage>
</organism>
<evidence type="ECO:0000256" key="3">
    <source>
        <dbReference type="ARBA" id="ARBA00023163"/>
    </source>
</evidence>
<reference evidence="5" key="2">
    <citation type="journal article" date="2021" name="PeerJ">
        <title>Extensive microbial diversity within the chicken gut microbiome revealed by metagenomics and culture.</title>
        <authorList>
            <person name="Gilroy R."/>
            <person name="Ravi A."/>
            <person name="Getino M."/>
            <person name="Pursley I."/>
            <person name="Horton D.L."/>
            <person name="Alikhan N.F."/>
            <person name="Baker D."/>
            <person name="Gharbi K."/>
            <person name="Hall N."/>
            <person name="Watson M."/>
            <person name="Adriaenssens E.M."/>
            <person name="Foster-Nyarko E."/>
            <person name="Jarju S."/>
            <person name="Secka A."/>
            <person name="Antonio M."/>
            <person name="Oren A."/>
            <person name="Chaudhuri R.R."/>
            <person name="La Ragione R."/>
            <person name="Hildebrand F."/>
            <person name="Pallen M.J."/>
        </authorList>
    </citation>
    <scope>NUCLEOTIDE SEQUENCE</scope>
    <source>
        <strain evidence="5">ChiHcec3-11533</strain>
    </source>
</reference>
<protein>
    <submittedName>
        <fullName evidence="5">DeoR/GlpR transcriptional regulator</fullName>
    </submittedName>
</protein>
<proteinExistence type="predicted"/>
<evidence type="ECO:0000313" key="5">
    <source>
        <dbReference type="EMBL" id="HIU34006.1"/>
    </source>
</evidence>
<dbReference type="InterPro" id="IPR036390">
    <property type="entry name" value="WH_DNA-bd_sf"/>
</dbReference>
<dbReference type="SMART" id="SM01134">
    <property type="entry name" value="DeoRC"/>
    <property type="match status" value="1"/>
</dbReference>
<evidence type="ECO:0000256" key="2">
    <source>
        <dbReference type="ARBA" id="ARBA00023125"/>
    </source>
</evidence>
<gene>
    <name evidence="5" type="ORF">IAB02_05530</name>
</gene>
<dbReference type="InterPro" id="IPR018356">
    <property type="entry name" value="Tscrpt_reg_HTH_DeoR_CS"/>
</dbReference>
<keyword evidence="3" id="KW-0804">Transcription</keyword>
<dbReference type="SUPFAM" id="SSF100950">
    <property type="entry name" value="NagB/RpiA/CoA transferase-like"/>
    <property type="match status" value="1"/>
</dbReference>
<dbReference type="InterPro" id="IPR050313">
    <property type="entry name" value="Carb_Metab_HTH_regulators"/>
</dbReference>
<dbReference type="Gene3D" id="1.10.10.10">
    <property type="entry name" value="Winged helix-like DNA-binding domain superfamily/Winged helix DNA-binding domain"/>
    <property type="match status" value="1"/>
</dbReference>
<dbReference type="InterPro" id="IPR014036">
    <property type="entry name" value="DeoR-like_C"/>
</dbReference>
<evidence type="ECO:0000313" key="6">
    <source>
        <dbReference type="Proteomes" id="UP000824072"/>
    </source>
</evidence>
<dbReference type="InterPro" id="IPR001034">
    <property type="entry name" value="DeoR_HTH"/>
</dbReference>
<dbReference type="PROSITE" id="PS00894">
    <property type="entry name" value="HTH_DEOR_1"/>
    <property type="match status" value="1"/>
</dbReference>
<accession>A0A9D1ICA2</accession>
<dbReference type="InterPro" id="IPR036388">
    <property type="entry name" value="WH-like_DNA-bd_sf"/>
</dbReference>
<dbReference type="Pfam" id="PF00455">
    <property type="entry name" value="DeoRC"/>
    <property type="match status" value="1"/>
</dbReference>
<comment type="caution">
    <text evidence="5">The sequence shown here is derived from an EMBL/GenBank/DDBJ whole genome shotgun (WGS) entry which is preliminary data.</text>
</comment>
<dbReference type="PANTHER" id="PTHR30363:SF44">
    <property type="entry name" value="AGA OPERON TRANSCRIPTIONAL REPRESSOR-RELATED"/>
    <property type="match status" value="1"/>
</dbReference>
<dbReference type="SMART" id="SM00420">
    <property type="entry name" value="HTH_DEOR"/>
    <property type="match status" value="1"/>
</dbReference>
<dbReference type="Proteomes" id="UP000824072">
    <property type="component" value="Unassembled WGS sequence"/>
</dbReference>
<reference evidence="5" key="1">
    <citation type="submission" date="2020-10" db="EMBL/GenBank/DDBJ databases">
        <authorList>
            <person name="Gilroy R."/>
        </authorList>
    </citation>
    <scope>NUCLEOTIDE SEQUENCE</scope>
    <source>
        <strain evidence="5">ChiHcec3-11533</strain>
    </source>
</reference>
<dbReference type="SUPFAM" id="SSF46785">
    <property type="entry name" value="Winged helix' DNA-binding domain"/>
    <property type="match status" value="1"/>
</dbReference>
<dbReference type="Pfam" id="PF08220">
    <property type="entry name" value="HTH_DeoR"/>
    <property type="match status" value="1"/>
</dbReference>
<keyword evidence="1" id="KW-0805">Transcription regulation</keyword>
<dbReference type="AlphaFoldDB" id="A0A9D1ICA2"/>
<dbReference type="GO" id="GO:0003677">
    <property type="term" value="F:DNA binding"/>
    <property type="evidence" value="ECO:0007669"/>
    <property type="project" value="UniProtKB-KW"/>
</dbReference>